<protein>
    <submittedName>
        <fullName evidence="1">Uncharacterized protein</fullName>
    </submittedName>
</protein>
<keyword evidence="2" id="KW-1185">Reference proteome</keyword>
<evidence type="ECO:0000313" key="1">
    <source>
        <dbReference type="EMBL" id="EFV05464.1"/>
    </source>
</evidence>
<dbReference type="AlphaFoldDB" id="E6MLP0"/>
<accession>E6MLP0</accession>
<feature type="non-terminal residue" evidence="1">
    <location>
        <position position="49"/>
    </location>
</feature>
<proteinExistence type="predicted"/>
<name>E6MLP0_9BACT</name>
<dbReference type="Proteomes" id="UP000003874">
    <property type="component" value="Unassembled WGS sequence"/>
</dbReference>
<organism evidence="1 2">
    <name type="scientific">Segatella salivae DSM 15606</name>
    <dbReference type="NCBI Taxonomy" id="888832"/>
    <lineage>
        <taxon>Bacteria</taxon>
        <taxon>Pseudomonadati</taxon>
        <taxon>Bacteroidota</taxon>
        <taxon>Bacteroidia</taxon>
        <taxon>Bacteroidales</taxon>
        <taxon>Prevotellaceae</taxon>
        <taxon>Segatella</taxon>
    </lineage>
</organism>
<reference evidence="1 2" key="1">
    <citation type="submission" date="2010-12" db="EMBL/GenBank/DDBJ databases">
        <authorList>
            <person name="Muzny D."/>
            <person name="Qin X."/>
            <person name="Deng J."/>
            <person name="Jiang H."/>
            <person name="Liu Y."/>
            <person name="Qu J."/>
            <person name="Song X.-Z."/>
            <person name="Zhang L."/>
            <person name="Thornton R."/>
            <person name="Coyle M."/>
            <person name="Francisco L."/>
            <person name="Jackson L."/>
            <person name="Javaid M."/>
            <person name="Korchina V."/>
            <person name="Kovar C."/>
            <person name="Mata R."/>
            <person name="Mathew T."/>
            <person name="Ngo R."/>
            <person name="Nguyen L."/>
            <person name="Nguyen N."/>
            <person name="Okwuonu G."/>
            <person name="Ongeri F."/>
            <person name="Pham C."/>
            <person name="Simmons D."/>
            <person name="Wilczek-Boney K."/>
            <person name="Hale W."/>
            <person name="Jakkamsetti A."/>
            <person name="Pham P."/>
            <person name="Ruth R."/>
            <person name="San Lucas F."/>
            <person name="Warren J."/>
            <person name="Zhang J."/>
            <person name="Zhao Z."/>
            <person name="Zhou C."/>
            <person name="Zhu D."/>
            <person name="Lee S."/>
            <person name="Bess C."/>
            <person name="Blankenburg K."/>
            <person name="Forbes L."/>
            <person name="Fu Q."/>
            <person name="Gubbala S."/>
            <person name="Hirani K."/>
            <person name="Jayaseelan J.C."/>
            <person name="Lara F."/>
            <person name="Munidasa M."/>
            <person name="Palculict T."/>
            <person name="Patil S."/>
            <person name="Pu L.-L."/>
            <person name="Saada N."/>
            <person name="Tang L."/>
            <person name="Weissenberger G."/>
            <person name="Zhu Y."/>
            <person name="Hemphill L."/>
            <person name="Shang Y."/>
            <person name="Youmans B."/>
            <person name="Ayvaz T."/>
            <person name="Ross M."/>
            <person name="Santibanez J."/>
            <person name="Aqrawi P."/>
            <person name="Gross S."/>
            <person name="Joshi V."/>
            <person name="Fowler G."/>
            <person name="Nazareth L."/>
            <person name="Reid J."/>
            <person name="Worley K."/>
            <person name="Petrosino J."/>
            <person name="Highlander S."/>
            <person name="Gibbs R."/>
        </authorList>
    </citation>
    <scope>NUCLEOTIDE SEQUENCE [LARGE SCALE GENOMIC DNA]</scope>
    <source>
        <strain evidence="1 2">DSM 15606</strain>
    </source>
</reference>
<dbReference type="HOGENOM" id="CLU_208135_0_0_10"/>
<gene>
    <name evidence="1" type="ORF">HMPREF9420_0407</name>
</gene>
<comment type="caution">
    <text evidence="1">The sequence shown here is derived from an EMBL/GenBank/DDBJ whole genome shotgun (WGS) entry which is preliminary data.</text>
</comment>
<sequence>MLPRGAERPKFNFSCFCTLQKDKKEIFHASAHCRKPKKSIFMLLHTGKA</sequence>
<dbReference type="EMBL" id="AEQO01000039">
    <property type="protein sequence ID" value="EFV05464.1"/>
    <property type="molecule type" value="Genomic_DNA"/>
</dbReference>
<evidence type="ECO:0000313" key="2">
    <source>
        <dbReference type="Proteomes" id="UP000003874"/>
    </source>
</evidence>